<reference evidence="3" key="1">
    <citation type="submission" date="2019-02" db="EMBL/GenBank/DDBJ databases">
        <authorList>
            <person name="Gruber-Vodicka R. H."/>
            <person name="Seah K. B. B."/>
        </authorList>
    </citation>
    <scope>NUCLEOTIDE SEQUENCE</scope>
    <source>
        <strain evidence="2">BECK_BZ163</strain>
        <strain evidence="3">BECK_BZ164</strain>
        <strain evidence="1">BECK_BZ165</strain>
    </source>
</reference>
<protein>
    <submittedName>
        <fullName evidence="3">Uncharacterized protein</fullName>
    </submittedName>
</protein>
<evidence type="ECO:0000313" key="1">
    <source>
        <dbReference type="EMBL" id="VFJ58225.1"/>
    </source>
</evidence>
<name>A0A450W3E4_9GAMM</name>
<dbReference type="EMBL" id="CAADFA010000219">
    <property type="protein sequence ID" value="VFJ58225.1"/>
    <property type="molecule type" value="Genomic_DNA"/>
</dbReference>
<gene>
    <name evidence="2" type="ORF">BECKFM1743A_GA0114220_102186</name>
    <name evidence="3" type="ORF">BECKFM1743B_GA0114221_101936</name>
    <name evidence="1" type="ORF">BECKFM1743C_GA0114222_102192</name>
</gene>
<sequence length="49" mass="5752">MPYAFFMSFVDKNSSCNERGYLKSLPQSEKRVGNLGSVYRAQEFDRKNR</sequence>
<accession>A0A450W3E4</accession>
<proteinExistence type="predicted"/>
<dbReference type="EMBL" id="CAADFL010000193">
    <property type="protein sequence ID" value="VFK11559.1"/>
    <property type="molecule type" value="Genomic_DNA"/>
</dbReference>
<dbReference type="AlphaFoldDB" id="A0A450W3E4"/>
<evidence type="ECO:0000313" key="2">
    <source>
        <dbReference type="EMBL" id="VFJ58570.1"/>
    </source>
</evidence>
<evidence type="ECO:0000313" key="3">
    <source>
        <dbReference type="EMBL" id="VFK11559.1"/>
    </source>
</evidence>
<organism evidence="3">
    <name type="scientific">Candidatus Kentrum sp. FM</name>
    <dbReference type="NCBI Taxonomy" id="2126340"/>
    <lineage>
        <taxon>Bacteria</taxon>
        <taxon>Pseudomonadati</taxon>
        <taxon>Pseudomonadota</taxon>
        <taxon>Gammaproteobacteria</taxon>
        <taxon>Candidatus Kentrum</taxon>
    </lineage>
</organism>
<dbReference type="EMBL" id="CAADEZ010000218">
    <property type="protein sequence ID" value="VFJ58570.1"/>
    <property type="molecule type" value="Genomic_DNA"/>
</dbReference>